<protein>
    <submittedName>
        <fullName evidence="1">Uncharacterized protein</fullName>
    </submittedName>
</protein>
<dbReference type="EMBL" id="JAQOWY010000038">
    <property type="protein sequence ID" value="KAK1854395.1"/>
    <property type="molecule type" value="Genomic_DNA"/>
</dbReference>
<gene>
    <name evidence="1" type="ORF">CCHR01_03016</name>
</gene>
<evidence type="ECO:0000313" key="1">
    <source>
        <dbReference type="EMBL" id="KAK1854395.1"/>
    </source>
</evidence>
<dbReference type="Proteomes" id="UP001243330">
    <property type="component" value="Unassembled WGS sequence"/>
</dbReference>
<dbReference type="AlphaFoldDB" id="A0AAD9AXC6"/>
<comment type="caution">
    <text evidence="1">The sequence shown here is derived from an EMBL/GenBank/DDBJ whole genome shotgun (WGS) entry which is preliminary data.</text>
</comment>
<reference evidence="1" key="1">
    <citation type="submission" date="2023-01" db="EMBL/GenBank/DDBJ databases">
        <title>Colletotrichum chrysophilum M932 genome sequence.</title>
        <authorList>
            <person name="Baroncelli R."/>
        </authorList>
    </citation>
    <scope>NUCLEOTIDE SEQUENCE</scope>
    <source>
        <strain evidence="1">M932</strain>
    </source>
</reference>
<keyword evidence="2" id="KW-1185">Reference proteome</keyword>
<evidence type="ECO:0000313" key="2">
    <source>
        <dbReference type="Proteomes" id="UP001243330"/>
    </source>
</evidence>
<name>A0AAD9AXC6_9PEZI</name>
<sequence length="82" mass="9183">MPKRISFNAVLDQNIEKILRRGLLPQALPCYFPPSDTCTVSKNPSICQPCVVKEQDKKREPTNAKQSRGRITMDGVVIVKGK</sequence>
<organism evidence="1 2">
    <name type="scientific">Colletotrichum chrysophilum</name>
    <dbReference type="NCBI Taxonomy" id="1836956"/>
    <lineage>
        <taxon>Eukaryota</taxon>
        <taxon>Fungi</taxon>
        <taxon>Dikarya</taxon>
        <taxon>Ascomycota</taxon>
        <taxon>Pezizomycotina</taxon>
        <taxon>Sordariomycetes</taxon>
        <taxon>Hypocreomycetidae</taxon>
        <taxon>Glomerellales</taxon>
        <taxon>Glomerellaceae</taxon>
        <taxon>Colletotrichum</taxon>
        <taxon>Colletotrichum gloeosporioides species complex</taxon>
    </lineage>
</organism>
<proteinExistence type="predicted"/>
<accession>A0AAD9AXC6</accession>